<feature type="region of interest" description="Disordered" evidence="1">
    <location>
        <begin position="1"/>
        <end position="106"/>
    </location>
</feature>
<dbReference type="Proteomes" id="UP000078576">
    <property type="component" value="Unassembled WGS sequence"/>
</dbReference>
<feature type="region of interest" description="Disordered" evidence="1">
    <location>
        <begin position="523"/>
        <end position="550"/>
    </location>
</feature>
<accession>A0A194UMD1</accession>
<organism evidence="3 4">
    <name type="scientific">Cytospora mali</name>
    <name type="common">Apple Valsa canker fungus</name>
    <name type="synonym">Valsa mali</name>
    <dbReference type="NCBI Taxonomy" id="578113"/>
    <lineage>
        <taxon>Eukaryota</taxon>
        <taxon>Fungi</taxon>
        <taxon>Dikarya</taxon>
        <taxon>Ascomycota</taxon>
        <taxon>Pezizomycotina</taxon>
        <taxon>Sordariomycetes</taxon>
        <taxon>Sordariomycetidae</taxon>
        <taxon>Diaporthales</taxon>
        <taxon>Cytosporaceae</taxon>
        <taxon>Cytospora</taxon>
    </lineage>
</organism>
<protein>
    <submittedName>
        <fullName evidence="3">Heterokaryon incompatibility protein 6, OR allele</fullName>
    </submittedName>
</protein>
<dbReference type="OrthoDB" id="3477286at2759"/>
<dbReference type="PANTHER" id="PTHR24148:SF64">
    <property type="entry name" value="HETEROKARYON INCOMPATIBILITY DOMAIN-CONTAINING PROTEIN"/>
    <property type="match status" value="1"/>
</dbReference>
<evidence type="ECO:0000259" key="2">
    <source>
        <dbReference type="Pfam" id="PF06985"/>
    </source>
</evidence>
<evidence type="ECO:0000256" key="1">
    <source>
        <dbReference type="SAM" id="MobiDB-lite"/>
    </source>
</evidence>
<dbReference type="AlphaFoldDB" id="A0A194UMD1"/>
<feature type="domain" description="Heterokaryon incompatibility" evidence="2">
    <location>
        <begin position="155"/>
        <end position="311"/>
    </location>
</feature>
<dbReference type="InterPro" id="IPR010730">
    <property type="entry name" value="HET"/>
</dbReference>
<feature type="compositionally biased region" description="Polar residues" evidence="1">
    <location>
        <begin position="535"/>
        <end position="550"/>
    </location>
</feature>
<feature type="compositionally biased region" description="Polar residues" evidence="1">
    <location>
        <begin position="21"/>
        <end position="32"/>
    </location>
</feature>
<dbReference type="STRING" id="694573.A0A194UMD1"/>
<dbReference type="Pfam" id="PF06985">
    <property type="entry name" value="HET"/>
    <property type="match status" value="1"/>
</dbReference>
<evidence type="ECO:0000313" key="3">
    <source>
        <dbReference type="EMBL" id="KUI52820.1"/>
    </source>
</evidence>
<dbReference type="EMBL" id="KN714666">
    <property type="protein sequence ID" value="KUI52820.1"/>
    <property type="molecule type" value="Genomic_DNA"/>
</dbReference>
<proteinExistence type="predicted"/>
<sequence length="757" mass="85024">MSPNFIAKHNSDDEDRLEACTSKQPSIQSHIMNPNALPCNSSKRRNAEGVDSTYDPSPKRTRLSPKRTNRVLDTKPSRSIPPPDRPGSLQAASASECNDVKESEETEEVLKADNIYTYQPLRPGEIRLLLLHPGRDDDDISCSLVTDSAHAPSAYEALSYVWGDPMVTRRITLSDEDNAVTSTTKARSLQVGINLYDALLALRLQDRPLVLWIDALCIDQCNDEEKCVQVAMMSTIYKNAFRVLTWLGPPDPHSDLVFLNFHRVFSPGFFSSRGQDSRADGFRELTPSKLWNSFSHLFSRPYWSRKWILQEVALASETVVVCGQLHVNLEDLRTATELFVQWHATGNSTISEFDWLVLERAMTLLYAGTDLLRRSVSGKLIHRKHSLAELVLRFRDFRATDPRDQVYALLSLANDGGSITPDYSMSALDFYRDFVGHAITQHGFLDLILILWAPVERPKKYLGVVPTEGEHVSSWLAPLGDPPYGWPQEEVRSWRTRRNGEALVSKSSIYNASNNTIPNAYFGPIVNKKGRRRNGQTQDTTQARSQAESSQNMVLHVDGIKLGTITDTSARMADGLISRDALEMAGIPFTEGREALRNIPDATLQRLWRTLVADRDGSSRPAPMRFGLAFKNLFERILQLRSLDTVELLEDEGDSNIREFLERARDITWNRRVFLSTANEFQEKVLGLAPRGTCIGDTIAVLFGLSVPVILRPSSVGGGGYMEIVGAAYIDGKMEGEIMHDMCRSRMEELTETFEIV</sequence>
<gene>
    <name evidence="3" type="ORF">VP1G_00303</name>
</gene>
<reference evidence="4" key="1">
    <citation type="submission" date="2014-12" db="EMBL/GenBank/DDBJ databases">
        <title>Genome Sequence of Valsa Canker Pathogens Uncovers a Specific Adaption of Colonization on Woody Bark.</title>
        <authorList>
            <person name="Yin Z."/>
            <person name="Liu H."/>
            <person name="Gao X."/>
            <person name="Li Z."/>
            <person name="Song N."/>
            <person name="Ke X."/>
            <person name="Dai Q."/>
            <person name="Wu Y."/>
            <person name="Sun Y."/>
            <person name="Xu J.-R."/>
            <person name="Kang Z.K."/>
            <person name="Wang L."/>
            <person name="Huang L."/>
        </authorList>
    </citation>
    <scope>NUCLEOTIDE SEQUENCE [LARGE SCALE GENOMIC DNA]</scope>
    <source>
        <strain evidence="4">SXYL134</strain>
    </source>
</reference>
<name>A0A194UMD1_CYTMA</name>
<evidence type="ECO:0000313" key="4">
    <source>
        <dbReference type="Proteomes" id="UP000078576"/>
    </source>
</evidence>
<dbReference type="PANTHER" id="PTHR24148">
    <property type="entry name" value="ANKYRIN REPEAT DOMAIN-CONTAINING PROTEIN 39 HOMOLOG-RELATED"/>
    <property type="match status" value="1"/>
</dbReference>
<dbReference type="InterPro" id="IPR052895">
    <property type="entry name" value="HetReg/Transcr_Mod"/>
</dbReference>
<feature type="compositionally biased region" description="Basic residues" evidence="1">
    <location>
        <begin position="59"/>
        <end position="69"/>
    </location>
</feature>
<keyword evidence="4" id="KW-1185">Reference proteome</keyword>
<dbReference type="Pfam" id="PF26639">
    <property type="entry name" value="Het-6_barrel"/>
    <property type="match status" value="1"/>
</dbReference>